<sequence length="9" mass="989">MTRRGARAA</sequence>
<name>A0A0A9EN00_ARUDO</name>
<proteinExistence type="predicted"/>
<dbReference type="EMBL" id="GBRH01198670">
    <property type="protein sequence ID" value="JAD99225.1"/>
    <property type="molecule type" value="Transcribed_RNA"/>
</dbReference>
<accession>A0A0A9EN00</accession>
<reference evidence="1" key="1">
    <citation type="submission" date="2014-09" db="EMBL/GenBank/DDBJ databases">
        <authorList>
            <person name="Magalhaes I.L.F."/>
            <person name="Oliveira U."/>
            <person name="Santos F.R."/>
            <person name="Vidigal T.H.D.A."/>
            <person name="Brescovit A.D."/>
            <person name="Santos A.J."/>
        </authorList>
    </citation>
    <scope>NUCLEOTIDE SEQUENCE</scope>
    <source>
        <tissue evidence="1">Shoot tissue taken approximately 20 cm above the soil surface</tissue>
    </source>
</reference>
<organism evidence="1">
    <name type="scientific">Arundo donax</name>
    <name type="common">Giant reed</name>
    <name type="synonym">Donax arundinaceus</name>
    <dbReference type="NCBI Taxonomy" id="35708"/>
    <lineage>
        <taxon>Eukaryota</taxon>
        <taxon>Viridiplantae</taxon>
        <taxon>Streptophyta</taxon>
        <taxon>Embryophyta</taxon>
        <taxon>Tracheophyta</taxon>
        <taxon>Spermatophyta</taxon>
        <taxon>Magnoliopsida</taxon>
        <taxon>Liliopsida</taxon>
        <taxon>Poales</taxon>
        <taxon>Poaceae</taxon>
        <taxon>PACMAD clade</taxon>
        <taxon>Arundinoideae</taxon>
        <taxon>Arundineae</taxon>
        <taxon>Arundo</taxon>
    </lineage>
</organism>
<protein>
    <submittedName>
        <fullName evidence="1">Uncharacterized protein</fullName>
    </submittedName>
</protein>
<evidence type="ECO:0000313" key="1">
    <source>
        <dbReference type="EMBL" id="JAD99225.1"/>
    </source>
</evidence>
<reference evidence="1" key="2">
    <citation type="journal article" date="2015" name="Data Brief">
        <title>Shoot transcriptome of the giant reed, Arundo donax.</title>
        <authorList>
            <person name="Barrero R.A."/>
            <person name="Guerrero F.D."/>
            <person name="Moolhuijzen P."/>
            <person name="Goolsby J.A."/>
            <person name="Tidwell J."/>
            <person name="Bellgard S.E."/>
            <person name="Bellgard M.I."/>
        </authorList>
    </citation>
    <scope>NUCLEOTIDE SEQUENCE</scope>
    <source>
        <tissue evidence="1">Shoot tissue taken approximately 20 cm above the soil surface</tissue>
    </source>
</reference>